<evidence type="ECO:0000256" key="1">
    <source>
        <dbReference type="ARBA" id="ARBA00005614"/>
    </source>
</evidence>
<organism evidence="8 9">
    <name type="scientific">Candidatus Ligilactobacillus excrementigallinarum</name>
    <dbReference type="NCBI Taxonomy" id="2838641"/>
    <lineage>
        <taxon>Bacteria</taxon>
        <taxon>Bacillati</taxon>
        <taxon>Bacillota</taxon>
        <taxon>Bacilli</taxon>
        <taxon>Lactobacillales</taxon>
        <taxon>Lactobacillaceae</taxon>
        <taxon>Ligilactobacillus</taxon>
    </lineage>
</organism>
<dbReference type="InterPro" id="IPR020456">
    <property type="entry name" value="Acylphosphatase"/>
</dbReference>
<protein>
    <recommendedName>
        <fullName evidence="3 5">acylphosphatase</fullName>
        <ecNumber evidence="2 5">3.6.1.7</ecNumber>
    </recommendedName>
</protein>
<dbReference type="PROSITE" id="PS51160">
    <property type="entry name" value="ACYLPHOSPHATASE_3"/>
    <property type="match status" value="1"/>
</dbReference>
<feature type="domain" description="Acylphosphatase-like" evidence="7">
    <location>
        <begin position="3"/>
        <end position="90"/>
    </location>
</feature>
<evidence type="ECO:0000256" key="5">
    <source>
        <dbReference type="PROSITE-ProRule" id="PRU00520"/>
    </source>
</evidence>
<feature type="active site" evidence="5">
    <location>
        <position position="36"/>
    </location>
</feature>
<evidence type="ECO:0000256" key="3">
    <source>
        <dbReference type="ARBA" id="ARBA00015991"/>
    </source>
</evidence>
<dbReference type="PANTHER" id="PTHR47268">
    <property type="entry name" value="ACYLPHOSPHATASE"/>
    <property type="match status" value="1"/>
</dbReference>
<accession>A0A9D2A983</accession>
<dbReference type="InterPro" id="IPR001792">
    <property type="entry name" value="Acylphosphatase-like_dom"/>
</dbReference>
<dbReference type="EMBL" id="DXFP01000012">
    <property type="protein sequence ID" value="HIX01478.1"/>
    <property type="molecule type" value="Genomic_DNA"/>
</dbReference>
<evidence type="ECO:0000256" key="6">
    <source>
        <dbReference type="RuleBase" id="RU004168"/>
    </source>
</evidence>
<reference evidence="8" key="1">
    <citation type="journal article" date="2021" name="PeerJ">
        <title>Extensive microbial diversity within the chicken gut microbiome revealed by metagenomics and culture.</title>
        <authorList>
            <person name="Gilroy R."/>
            <person name="Ravi A."/>
            <person name="Getino M."/>
            <person name="Pursley I."/>
            <person name="Horton D.L."/>
            <person name="Alikhan N.F."/>
            <person name="Baker D."/>
            <person name="Gharbi K."/>
            <person name="Hall N."/>
            <person name="Watson M."/>
            <person name="Adriaenssens E.M."/>
            <person name="Foster-Nyarko E."/>
            <person name="Jarju S."/>
            <person name="Secka A."/>
            <person name="Antonio M."/>
            <person name="Oren A."/>
            <person name="Chaudhuri R.R."/>
            <person name="La Ragione R."/>
            <person name="Hildebrand F."/>
            <person name="Pallen M.J."/>
        </authorList>
    </citation>
    <scope>NUCLEOTIDE SEQUENCE</scope>
    <source>
        <strain evidence="8">6627</strain>
    </source>
</reference>
<evidence type="ECO:0000313" key="9">
    <source>
        <dbReference type="Proteomes" id="UP000823963"/>
    </source>
</evidence>
<comment type="similarity">
    <text evidence="1 6">Belongs to the acylphosphatase family.</text>
</comment>
<dbReference type="Gene3D" id="3.30.70.100">
    <property type="match status" value="1"/>
</dbReference>
<dbReference type="EC" id="3.6.1.7" evidence="2 5"/>
<name>A0A9D2A983_9LACO</name>
<dbReference type="SUPFAM" id="SSF54975">
    <property type="entry name" value="Acylphosphatase/BLUF domain-like"/>
    <property type="match status" value="1"/>
</dbReference>
<reference evidence="8" key="2">
    <citation type="submission" date="2021-04" db="EMBL/GenBank/DDBJ databases">
        <authorList>
            <person name="Gilroy R."/>
        </authorList>
    </citation>
    <scope>NUCLEOTIDE SEQUENCE</scope>
    <source>
        <strain evidence="8">6627</strain>
    </source>
</reference>
<evidence type="ECO:0000259" key="7">
    <source>
        <dbReference type="PROSITE" id="PS51160"/>
    </source>
</evidence>
<comment type="caution">
    <text evidence="8">The sequence shown here is derived from an EMBL/GenBank/DDBJ whole genome shotgun (WGS) entry which is preliminary data.</text>
</comment>
<comment type="catalytic activity">
    <reaction evidence="4 5">
        <text>an acyl phosphate + H2O = a carboxylate + phosphate + H(+)</text>
        <dbReference type="Rhea" id="RHEA:14965"/>
        <dbReference type="ChEBI" id="CHEBI:15377"/>
        <dbReference type="ChEBI" id="CHEBI:15378"/>
        <dbReference type="ChEBI" id="CHEBI:29067"/>
        <dbReference type="ChEBI" id="CHEBI:43474"/>
        <dbReference type="ChEBI" id="CHEBI:59918"/>
        <dbReference type="EC" id="3.6.1.7"/>
    </reaction>
</comment>
<evidence type="ECO:0000256" key="2">
    <source>
        <dbReference type="ARBA" id="ARBA00012150"/>
    </source>
</evidence>
<dbReference type="Proteomes" id="UP000823963">
    <property type="component" value="Unassembled WGS sequence"/>
</dbReference>
<evidence type="ECO:0000256" key="4">
    <source>
        <dbReference type="ARBA" id="ARBA00047645"/>
    </source>
</evidence>
<gene>
    <name evidence="8" type="ORF">H9861_01850</name>
</gene>
<dbReference type="PANTHER" id="PTHR47268:SF4">
    <property type="entry name" value="ACYLPHOSPHATASE"/>
    <property type="match status" value="1"/>
</dbReference>
<dbReference type="AlphaFoldDB" id="A0A9D2A983"/>
<sequence length="91" mass="10288">MKTVAIQVYGLVQGVGFRYMTKQLADSLGVKGIVMNRRDGSVYIEAQAKPMILQEFISKVKLSPSPSGRVDDYQIEEINHSIYPDFKVTYE</sequence>
<dbReference type="Pfam" id="PF00708">
    <property type="entry name" value="Acylphosphatase"/>
    <property type="match status" value="1"/>
</dbReference>
<keyword evidence="5" id="KW-0378">Hydrolase</keyword>
<dbReference type="InterPro" id="IPR036046">
    <property type="entry name" value="Acylphosphatase-like_dom_sf"/>
</dbReference>
<dbReference type="GO" id="GO:0003998">
    <property type="term" value="F:acylphosphatase activity"/>
    <property type="evidence" value="ECO:0007669"/>
    <property type="project" value="UniProtKB-EC"/>
</dbReference>
<dbReference type="InterPro" id="IPR017968">
    <property type="entry name" value="Acylphosphatase_CS"/>
</dbReference>
<feature type="active site" evidence="5">
    <location>
        <position position="18"/>
    </location>
</feature>
<dbReference type="PROSITE" id="PS00150">
    <property type="entry name" value="ACYLPHOSPHATASE_1"/>
    <property type="match status" value="1"/>
</dbReference>
<evidence type="ECO:0000313" key="8">
    <source>
        <dbReference type="EMBL" id="HIX01478.1"/>
    </source>
</evidence>
<proteinExistence type="inferred from homology"/>